<dbReference type="EMBL" id="CP036434">
    <property type="protein sequence ID" value="QDV06140.1"/>
    <property type="molecule type" value="Genomic_DNA"/>
</dbReference>
<evidence type="ECO:0000313" key="4">
    <source>
        <dbReference type="Proteomes" id="UP000320390"/>
    </source>
</evidence>
<evidence type="ECO:0000259" key="2">
    <source>
        <dbReference type="PROSITE" id="PS51462"/>
    </source>
</evidence>
<evidence type="ECO:0000256" key="1">
    <source>
        <dbReference type="SAM" id="MobiDB-lite"/>
    </source>
</evidence>
<dbReference type="InterPro" id="IPR036866">
    <property type="entry name" value="RibonucZ/Hydroxyglut_hydro"/>
</dbReference>
<dbReference type="EC" id="3.1.2.6" evidence="3"/>
<dbReference type="Gene3D" id="1.10.10.10">
    <property type="entry name" value="Winged helix-like DNA-binding domain superfamily/Winged helix DNA-binding domain"/>
    <property type="match status" value="1"/>
</dbReference>
<reference evidence="3 4" key="1">
    <citation type="submission" date="2019-02" db="EMBL/GenBank/DDBJ databases">
        <title>Deep-cultivation of Planctomycetes and their phenomic and genomic characterization uncovers novel biology.</title>
        <authorList>
            <person name="Wiegand S."/>
            <person name="Jogler M."/>
            <person name="Boedeker C."/>
            <person name="Pinto D."/>
            <person name="Vollmers J."/>
            <person name="Rivas-Marin E."/>
            <person name="Kohn T."/>
            <person name="Peeters S.H."/>
            <person name="Heuer A."/>
            <person name="Rast P."/>
            <person name="Oberbeckmann S."/>
            <person name="Bunk B."/>
            <person name="Jeske O."/>
            <person name="Meyerdierks A."/>
            <person name="Storesund J.E."/>
            <person name="Kallscheuer N."/>
            <person name="Luecker S."/>
            <person name="Lage O.M."/>
            <person name="Pohl T."/>
            <person name="Merkel B.J."/>
            <person name="Hornburger P."/>
            <person name="Mueller R.-W."/>
            <person name="Bruemmer F."/>
            <person name="Labrenz M."/>
            <person name="Spormann A.M."/>
            <person name="Op den Camp H."/>
            <person name="Overmann J."/>
            <person name="Amann R."/>
            <person name="Jetten M.S.M."/>
            <person name="Mascher T."/>
            <person name="Medema M.H."/>
            <person name="Devos D.P."/>
            <person name="Kaster A.-K."/>
            <person name="Ovreas L."/>
            <person name="Rohde M."/>
            <person name="Galperin M.Y."/>
            <person name="Jogler C."/>
        </authorList>
    </citation>
    <scope>NUCLEOTIDE SEQUENCE [LARGE SCALE GENOMIC DNA]</scope>
    <source>
        <strain evidence="3 4">Poly30</strain>
    </source>
</reference>
<dbReference type="InterPro" id="IPR041516">
    <property type="entry name" value="LACTB2_WH"/>
</dbReference>
<dbReference type="InterPro" id="IPR050662">
    <property type="entry name" value="Sec-metab_biosynth-thioest"/>
</dbReference>
<dbReference type="OrthoDB" id="9802248at2"/>
<feature type="region of interest" description="Disordered" evidence="1">
    <location>
        <begin position="494"/>
        <end position="516"/>
    </location>
</feature>
<accession>A0A518EPX9</accession>
<evidence type="ECO:0000313" key="3">
    <source>
        <dbReference type="EMBL" id="QDV06140.1"/>
    </source>
</evidence>
<gene>
    <name evidence="3" type="primary">gloB_1</name>
    <name evidence="3" type="ORF">Poly30_16450</name>
</gene>
<name>A0A518EPX9_9BACT</name>
<dbReference type="InterPro" id="IPR015797">
    <property type="entry name" value="NUDIX_hydrolase-like_dom_sf"/>
</dbReference>
<dbReference type="Pfam" id="PF00293">
    <property type="entry name" value="NUDIX"/>
    <property type="match status" value="1"/>
</dbReference>
<proteinExistence type="predicted"/>
<keyword evidence="4" id="KW-1185">Reference proteome</keyword>
<dbReference type="InterPro" id="IPR001279">
    <property type="entry name" value="Metallo-B-lactamas"/>
</dbReference>
<dbReference type="PANTHER" id="PTHR23131">
    <property type="entry name" value="ENDORIBONUCLEASE LACTB2"/>
    <property type="match status" value="1"/>
</dbReference>
<dbReference type="RefSeq" id="WP_145196082.1">
    <property type="nucleotide sequence ID" value="NZ_CP036434.1"/>
</dbReference>
<dbReference type="Gene3D" id="3.60.15.10">
    <property type="entry name" value="Ribonuclease Z/Hydroxyacylglutathione hydrolase-like"/>
    <property type="match status" value="1"/>
</dbReference>
<dbReference type="SUPFAM" id="SSF56281">
    <property type="entry name" value="Metallo-hydrolase/oxidoreductase"/>
    <property type="match status" value="1"/>
</dbReference>
<organism evidence="3 4">
    <name type="scientific">Saltatorellus ferox</name>
    <dbReference type="NCBI Taxonomy" id="2528018"/>
    <lineage>
        <taxon>Bacteria</taxon>
        <taxon>Pseudomonadati</taxon>
        <taxon>Planctomycetota</taxon>
        <taxon>Planctomycetia</taxon>
        <taxon>Planctomycetia incertae sedis</taxon>
        <taxon>Saltatorellus</taxon>
    </lineage>
</organism>
<dbReference type="PANTHER" id="PTHR23131:SF0">
    <property type="entry name" value="ENDORIBONUCLEASE LACTB2"/>
    <property type="match status" value="1"/>
</dbReference>
<dbReference type="SUPFAM" id="SSF55811">
    <property type="entry name" value="Nudix"/>
    <property type="match status" value="1"/>
</dbReference>
<sequence>MGKTRIATAALVTRGSGHGVEVLCVRRNPILRFFGGYWAFPGGGVDLADHDGEPDADVAHQRCSFRELFEEVGLLDARLAPAGSLRAGLLERDSAPASRAFRGYLDGAVEVLEAAVPFARLTTPPFAPVLYRTRFVHVALESLDLGGLGASGWEPEVIEGELVEGSFWTPAELLASWTRGERLVAPPVVFMLEHLAELGLEGFLEEMPGLAAGLEAGKLHPIRNVPGIIMAPLATKTLPPATTTNCYLVGEERFFAVDPAPVDEAEQARLFDLIDERIAGEGGEAPRDFVGVLLTHHHPDHVGAVEATARRYDVPVLAHEETFARLALSVENQRPLNDGVKLPLGTAPDGTPGWVLTAHHTPGHAPGHLVFTESRYGAMIAGDLVSTVSTIVIDPPEGNMGQYLESLERAASLLGENAVLHPAHGPVASDGRTLLHRYVEHRQRREDALVKALEEGVSEESDLVARVYADVEAHLHPIAARSLRAGLEKLAEEGRAEELSSTRWTSGSAGQCPPAR</sequence>
<dbReference type="Proteomes" id="UP000320390">
    <property type="component" value="Chromosome"/>
</dbReference>
<protein>
    <submittedName>
        <fullName evidence="3">Hydroxyacylglutathione hydrolase</fullName>
        <ecNumber evidence="3">3.1.2.6</ecNumber>
    </submittedName>
</protein>
<dbReference type="AlphaFoldDB" id="A0A518EPX9"/>
<dbReference type="Pfam" id="PF00753">
    <property type="entry name" value="Lactamase_B"/>
    <property type="match status" value="1"/>
</dbReference>
<dbReference type="InterPro" id="IPR000086">
    <property type="entry name" value="NUDIX_hydrolase_dom"/>
</dbReference>
<dbReference type="GO" id="GO:0004416">
    <property type="term" value="F:hydroxyacylglutathione hydrolase activity"/>
    <property type="evidence" value="ECO:0007669"/>
    <property type="project" value="UniProtKB-EC"/>
</dbReference>
<dbReference type="PROSITE" id="PS51462">
    <property type="entry name" value="NUDIX"/>
    <property type="match status" value="1"/>
</dbReference>
<dbReference type="Pfam" id="PF17778">
    <property type="entry name" value="WHD_BLACT"/>
    <property type="match status" value="1"/>
</dbReference>
<feature type="domain" description="Nudix hydrolase" evidence="2">
    <location>
        <begin position="3"/>
        <end position="190"/>
    </location>
</feature>
<dbReference type="Gene3D" id="3.90.79.10">
    <property type="entry name" value="Nucleoside Triphosphate Pyrophosphohydrolase"/>
    <property type="match status" value="1"/>
</dbReference>
<keyword evidence="3" id="KW-0378">Hydrolase</keyword>
<dbReference type="SMART" id="SM00849">
    <property type="entry name" value="Lactamase_B"/>
    <property type="match status" value="1"/>
</dbReference>
<dbReference type="InterPro" id="IPR036388">
    <property type="entry name" value="WH-like_DNA-bd_sf"/>
</dbReference>